<dbReference type="SUPFAM" id="SSF102114">
    <property type="entry name" value="Radical SAM enzymes"/>
    <property type="match status" value="1"/>
</dbReference>
<evidence type="ECO:0000259" key="2">
    <source>
        <dbReference type="Pfam" id="PF06463"/>
    </source>
</evidence>
<dbReference type="PANTHER" id="PTHR22960:SF0">
    <property type="entry name" value="MOLYBDENUM COFACTOR BIOSYNTHESIS PROTEIN 1"/>
    <property type="match status" value="1"/>
</dbReference>
<accession>A0ABW2U2H8</accession>
<dbReference type="Proteomes" id="UP001596513">
    <property type="component" value="Unassembled WGS sequence"/>
</dbReference>
<dbReference type="Gene3D" id="3.20.20.70">
    <property type="entry name" value="Aldolase class I"/>
    <property type="match status" value="1"/>
</dbReference>
<comment type="caution">
    <text evidence="3">The sequence shown here is derived from an EMBL/GenBank/DDBJ whole genome shotgun (WGS) entry which is preliminary data.</text>
</comment>
<dbReference type="InterPro" id="IPR010505">
    <property type="entry name" value="MoaA_twitch"/>
</dbReference>
<dbReference type="EMBL" id="JBHTEK010000001">
    <property type="protein sequence ID" value="MFC7667239.1"/>
    <property type="molecule type" value="Genomic_DNA"/>
</dbReference>
<keyword evidence="1" id="KW-0501">Molybdenum cofactor biosynthesis</keyword>
<evidence type="ECO:0000313" key="4">
    <source>
        <dbReference type="Proteomes" id="UP001596513"/>
    </source>
</evidence>
<evidence type="ECO:0000313" key="3">
    <source>
        <dbReference type="EMBL" id="MFC7667239.1"/>
    </source>
</evidence>
<dbReference type="InterPro" id="IPR058240">
    <property type="entry name" value="rSAM_sf"/>
</dbReference>
<gene>
    <name evidence="3" type="ORF">ACFQT0_07260</name>
</gene>
<dbReference type="InterPro" id="IPR050105">
    <property type="entry name" value="MoCo_biosynth_MoaA/MoaC"/>
</dbReference>
<reference evidence="4" key="1">
    <citation type="journal article" date="2019" name="Int. J. Syst. Evol. Microbiol.">
        <title>The Global Catalogue of Microorganisms (GCM) 10K type strain sequencing project: providing services to taxonomists for standard genome sequencing and annotation.</title>
        <authorList>
            <consortium name="The Broad Institute Genomics Platform"/>
            <consortium name="The Broad Institute Genome Sequencing Center for Infectious Disease"/>
            <person name="Wu L."/>
            <person name="Ma J."/>
        </authorList>
    </citation>
    <scope>NUCLEOTIDE SEQUENCE [LARGE SCALE GENOMIC DNA]</scope>
    <source>
        <strain evidence="4">JCM 19635</strain>
    </source>
</reference>
<dbReference type="InterPro" id="IPR013785">
    <property type="entry name" value="Aldolase_TIM"/>
</dbReference>
<name>A0ABW2U2H8_9BACT</name>
<protein>
    <recommendedName>
        <fullName evidence="2">Molybdenum cofactor biosynthesis protein A-like twitch domain-containing protein</fullName>
    </recommendedName>
</protein>
<evidence type="ECO:0000256" key="1">
    <source>
        <dbReference type="ARBA" id="ARBA00023150"/>
    </source>
</evidence>
<dbReference type="CDD" id="cd21117">
    <property type="entry name" value="Twitch_MoaA"/>
    <property type="match status" value="1"/>
</dbReference>
<sequence>MEPRAHPPAPGSAFWELTPVPMPAGATASDYSIAGHQGRVGIIAAYSRTFCGTCNRLRLTAEGGIKTCLYDQGVLDVRALLRGGKADEEIVAALAAAFRFRAANGFEAEQKRPLHQLSFESMATIGG</sequence>
<keyword evidence="4" id="KW-1185">Reference proteome</keyword>
<dbReference type="PANTHER" id="PTHR22960">
    <property type="entry name" value="MOLYBDOPTERIN COFACTOR SYNTHESIS PROTEIN A"/>
    <property type="match status" value="1"/>
</dbReference>
<feature type="domain" description="Molybdenum cofactor biosynthesis protein A-like twitch" evidence="2">
    <location>
        <begin position="15"/>
        <end position="103"/>
    </location>
</feature>
<organism evidence="3 4">
    <name type="scientific">Hymenobacter humi</name>
    <dbReference type="NCBI Taxonomy" id="1411620"/>
    <lineage>
        <taxon>Bacteria</taxon>
        <taxon>Pseudomonadati</taxon>
        <taxon>Bacteroidota</taxon>
        <taxon>Cytophagia</taxon>
        <taxon>Cytophagales</taxon>
        <taxon>Hymenobacteraceae</taxon>
        <taxon>Hymenobacter</taxon>
    </lineage>
</organism>
<proteinExistence type="predicted"/>
<dbReference type="Pfam" id="PF06463">
    <property type="entry name" value="Mob_synth_C"/>
    <property type="match status" value="1"/>
</dbReference>
<dbReference type="RefSeq" id="WP_380201609.1">
    <property type="nucleotide sequence ID" value="NZ_JBHTEK010000001.1"/>
</dbReference>